<organism evidence="3 4">
    <name type="scientific">Marasmius crinis-equi</name>
    <dbReference type="NCBI Taxonomy" id="585013"/>
    <lineage>
        <taxon>Eukaryota</taxon>
        <taxon>Fungi</taxon>
        <taxon>Dikarya</taxon>
        <taxon>Basidiomycota</taxon>
        <taxon>Agaricomycotina</taxon>
        <taxon>Agaricomycetes</taxon>
        <taxon>Agaricomycetidae</taxon>
        <taxon>Agaricales</taxon>
        <taxon>Marasmiineae</taxon>
        <taxon>Marasmiaceae</taxon>
        <taxon>Marasmius</taxon>
    </lineage>
</organism>
<dbReference type="InterPro" id="IPR041457">
    <property type="entry name" value="CxC2_KDZ-assoc"/>
</dbReference>
<reference evidence="3 4" key="1">
    <citation type="submission" date="2024-02" db="EMBL/GenBank/DDBJ databases">
        <title>A draft genome for the cacao thread blight pathogen Marasmius crinis-equi.</title>
        <authorList>
            <person name="Cohen S.P."/>
            <person name="Baruah I.K."/>
            <person name="Amoako-Attah I."/>
            <person name="Bukari Y."/>
            <person name="Meinhardt L.W."/>
            <person name="Bailey B.A."/>
        </authorList>
    </citation>
    <scope>NUCLEOTIDE SEQUENCE [LARGE SCALE GENOMIC DNA]</scope>
    <source>
        <strain evidence="3 4">GH-76</strain>
    </source>
</reference>
<protein>
    <recommendedName>
        <fullName evidence="2">CxC2-like cysteine cluster KDZ transposase-associated domain-containing protein</fullName>
    </recommendedName>
</protein>
<feature type="compositionally biased region" description="Basic and acidic residues" evidence="1">
    <location>
        <begin position="1299"/>
        <end position="1313"/>
    </location>
</feature>
<evidence type="ECO:0000313" key="4">
    <source>
        <dbReference type="Proteomes" id="UP001465976"/>
    </source>
</evidence>
<accession>A0ABR3EPV6</accession>
<evidence type="ECO:0000313" key="3">
    <source>
        <dbReference type="EMBL" id="KAL0564926.1"/>
    </source>
</evidence>
<evidence type="ECO:0000259" key="2">
    <source>
        <dbReference type="Pfam" id="PF18803"/>
    </source>
</evidence>
<feature type="region of interest" description="Disordered" evidence="1">
    <location>
        <begin position="1002"/>
        <end position="1029"/>
    </location>
</feature>
<name>A0ABR3EPV6_9AGAR</name>
<evidence type="ECO:0000256" key="1">
    <source>
        <dbReference type="SAM" id="MobiDB-lite"/>
    </source>
</evidence>
<feature type="region of interest" description="Disordered" evidence="1">
    <location>
        <begin position="1105"/>
        <end position="1136"/>
    </location>
</feature>
<gene>
    <name evidence="3" type="ORF">V5O48_017109</name>
</gene>
<sequence>MPRARGNATQNSACGNSLNNRIHNVLTQLRCSNKVPNPERPVQLTNGNRPVGRCLYTGDTHKVHGPTHPKFAELGRVYFARNGRTYFPAHQQDIPLQYLEGSHQLLELLAERTIQKGWVQPEPEVEEASDEEAQAPNATDLADSNDEFETVGHVFSNATTATQVDEDIEIISYRTAFDVNVWVWVKNDAPVQRFMVTAKPQNDYQLTLYSMKRELGELDLPVENGAKVEHYFRESDDYLAAFMNIILQLTVWFLFHKWDADLNLDCQCGNGKQTVQCQDCQDFDVCCSEIWIKRHQYNPWHWARVWNGRFFVRSDISVLQEGGFAVQIGHHSCPCPTLDRSKPVKFTVVHSNGVHGTLLSFCNCTSASKVQQLMKSRLFPASALEPETAYTFPMMREFDIHSLQAKTPAYDYVHALRWLMDNAHTHLVNDPYKSIGLAVRVWRFIHDKLRFGEFYGLIPQTMPHLLPGTFVVRCPSCSDPDMNMEDGWWKTPCWLRHLNMMYTTLDGNSKTRRFAKGKGDEVFLYGGKAQFPPSDEYAAFLKRAKEKNIAEPTPDCDSVKVVSRLTDLATHSMAVTGTVNHQCSHIFIMGVTDMYASENQANVDAAFSRGYSLYGYEDKKIEDSTTHRKEVPHKQTYDAECAYAVNQNIRFKKFKYLKGQRDFVPRLKRGIPVVHLVGHILAICRMLFALFYHWCNGHFMGETAEQAWPELNKAGTYTCQMKTGHRLDVLIAAYNNWNQKKIVNLAYIIARELAIAALQMEDHMYLFQQSSWNLVPRLNPEVKDSWIDTYHQPEKGQVPTVESILRSIAQQDGGGISLAIPLVGVDLDVSWCRAFEAEDIRERIAILEEKIYLPPVEVKALEGFRERLEQVLVDFRERQNVITPRLPSRFSEGKIEGVEGFTLGLPSDMTTEERLAYGTAQLAIQEGSLHRSHAHDTINMLQSTSRKIETLVLYKDQNVSMEKMRTRFGKSFQGVLDMRARLLAVYNHNRQMLVNLKEINEDDQDLPPLSPKDTERKDHNRKRRTGDSKHCEGVLWTIGPSSLKKLPATALGVGDEAEMEELYTSTRMTQRLGKSLQPAMFAILMLQMTARSSRSVWDGLTQVAKKSRKKNKDPAAPAIPQDTKEAREAKHDKQFRKERDEGLLWSLGARRGMDSSDEAAIEAYEEEAEVYRWIEEFEKKHAEFHRMIRYFRNMEKRWLTMAEDPEDPTNKVEKIDDDPDTKAAKVHTLRARAYRQAGIWGDYARVALAQFKEVSYPAFFDMDTPLAPRVAEFRDQQFAWAKTLDIEHTDIMFGGMEAGMERSKPSDWKEAKGKGKGKGTGTGKGKGNEKE</sequence>
<proteinExistence type="predicted"/>
<keyword evidence="4" id="KW-1185">Reference proteome</keyword>
<comment type="caution">
    <text evidence="3">The sequence shown here is derived from an EMBL/GenBank/DDBJ whole genome shotgun (WGS) entry which is preliminary data.</text>
</comment>
<dbReference type="EMBL" id="JBAHYK010002510">
    <property type="protein sequence ID" value="KAL0564926.1"/>
    <property type="molecule type" value="Genomic_DNA"/>
</dbReference>
<feature type="domain" description="CxC2-like cysteine cluster KDZ transposase-associated" evidence="2">
    <location>
        <begin position="319"/>
        <end position="423"/>
    </location>
</feature>
<dbReference type="InterPro" id="IPR040521">
    <property type="entry name" value="KDZ"/>
</dbReference>
<dbReference type="Pfam" id="PF18758">
    <property type="entry name" value="KDZ"/>
    <property type="match status" value="1"/>
</dbReference>
<feature type="compositionally biased region" description="Basic and acidic residues" evidence="1">
    <location>
        <begin position="1122"/>
        <end position="1136"/>
    </location>
</feature>
<dbReference type="Proteomes" id="UP001465976">
    <property type="component" value="Unassembled WGS sequence"/>
</dbReference>
<feature type="region of interest" description="Disordered" evidence="1">
    <location>
        <begin position="1298"/>
        <end position="1331"/>
    </location>
</feature>
<dbReference type="Pfam" id="PF18803">
    <property type="entry name" value="CxC2"/>
    <property type="match status" value="1"/>
</dbReference>